<accession>W6MTU7</accession>
<evidence type="ECO:0000313" key="6">
    <source>
        <dbReference type="Proteomes" id="UP000019384"/>
    </source>
</evidence>
<dbReference type="SMART" id="SM00327">
    <property type="entry name" value="VWA"/>
    <property type="match status" value="1"/>
</dbReference>
<sequence>MGLEATMIIIDNSDYMRNGDYLTTRFNAQLDTVEMIFRRKIGSNPESSVGLISMSGESVQVLATLTTDFGRILSGIHQTHIKGKSHLLTGLQVAALALKHRQNKVQHQRIVCFVGSPIDESESELEKLAKRLKKNNVAVDFINFGEESKNTSKLEKFISVVNNHDNSNLVTVPPGPRLLYESVGSSSMFEDDNGMGMMGAGDGFDFGDASMDPELALALSLSLEEDRARQERERTEREKNQPSTLENVPEETNEGSSEVKDADTDMKDAED</sequence>
<reference evidence="5" key="1">
    <citation type="submission" date="2013-12" db="EMBL/GenBank/DDBJ databases">
        <authorList>
            <person name="Genoscope - CEA"/>
        </authorList>
    </citation>
    <scope>NUCLEOTIDE SEQUENCE</scope>
    <source>
        <strain evidence="5">CBS 1993</strain>
    </source>
</reference>
<dbReference type="InterPro" id="IPR003903">
    <property type="entry name" value="UIM_dom"/>
</dbReference>
<dbReference type="GO" id="GO:0032436">
    <property type="term" value="P:positive regulation of proteasomal ubiquitin-dependent protein catabolic process"/>
    <property type="evidence" value="ECO:0007669"/>
    <property type="project" value="EnsemblFungi"/>
</dbReference>
<feature type="compositionally biased region" description="Basic and acidic residues" evidence="3">
    <location>
        <begin position="224"/>
        <end position="240"/>
    </location>
</feature>
<feature type="domain" description="VWFA" evidence="4">
    <location>
        <begin position="5"/>
        <end position="188"/>
    </location>
</feature>
<feature type="compositionally biased region" description="Basic and acidic residues" evidence="3">
    <location>
        <begin position="257"/>
        <end position="271"/>
    </location>
</feature>
<keyword evidence="2" id="KW-0647">Proteasome</keyword>
<dbReference type="FunFam" id="3.40.50.410:FF:000005">
    <property type="entry name" value="26S proteasome non-ATPase regulatory subunit 4"/>
    <property type="match status" value="1"/>
</dbReference>
<dbReference type="GO" id="GO:0043248">
    <property type="term" value="P:proteasome assembly"/>
    <property type="evidence" value="ECO:0007669"/>
    <property type="project" value="EnsemblFungi"/>
</dbReference>
<dbReference type="OrthoDB" id="1731724at2759"/>
<organism evidence="5 6">
    <name type="scientific">Kuraishia capsulata CBS 1993</name>
    <dbReference type="NCBI Taxonomy" id="1382522"/>
    <lineage>
        <taxon>Eukaryota</taxon>
        <taxon>Fungi</taxon>
        <taxon>Dikarya</taxon>
        <taxon>Ascomycota</taxon>
        <taxon>Saccharomycotina</taxon>
        <taxon>Pichiomycetes</taxon>
        <taxon>Pichiales</taxon>
        <taxon>Pichiaceae</taxon>
        <taxon>Kuraishia</taxon>
    </lineage>
</organism>
<dbReference type="GO" id="GO:0036435">
    <property type="term" value="F:K48-linked polyubiquitin modification-dependent protein binding"/>
    <property type="evidence" value="ECO:0007669"/>
    <property type="project" value="EnsemblFungi"/>
</dbReference>
<dbReference type="PANTHER" id="PTHR10223">
    <property type="entry name" value="26S PROTEASOME NON-ATPASE REGULATORY SUBUNIT 4"/>
    <property type="match status" value="1"/>
</dbReference>
<dbReference type="Gene3D" id="3.40.50.410">
    <property type="entry name" value="von Willebrand factor, type A domain"/>
    <property type="match status" value="1"/>
</dbReference>
<dbReference type="PROSITE" id="PS50234">
    <property type="entry name" value="VWFA"/>
    <property type="match status" value="1"/>
</dbReference>
<dbReference type="AlphaFoldDB" id="W6MTU7"/>
<dbReference type="EMBL" id="HG793129">
    <property type="protein sequence ID" value="CDK28677.1"/>
    <property type="molecule type" value="Genomic_DNA"/>
</dbReference>
<evidence type="ECO:0000256" key="2">
    <source>
        <dbReference type="ARBA" id="ARBA00022942"/>
    </source>
</evidence>
<dbReference type="InterPro" id="IPR036465">
    <property type="entry name" value="vWFA_dom_sf"/>
</dbReference>
<dbReference type="PANTHER" id="PTHR10223:SF0">
    <property type="entry name" value="26S PROTEASOME NON-ATPASE REGULATORY SUBUNIT 4"/>
    <property type="match status" value="1"/>
</dbReference>
<dbReference type="InterPro" id="IPR027040">
    <property type="entry name" value="PSMD4"/>
</dbReference>
<gene>
    <name evidence="5" type="ORF">KUCA_T00004661001</name>
</gene>
<dbReference type="GO" id="GO:0043161">
    <property type="term" value="P:proteasome-mediated ubiquitin-dependent protein catabolic process"/>
    <property type="evidence" value="ECO:0007669"/>
    <property type="project" value="EnsemblFungi"/>
</dbReference>
<name>W6MTU7_9ASCO</name>
<evidence type="ECO:0000313" key="5">
    <source>
        <dbReference type="EMBL" id="CDK28677.1"/>
    </source>
</evidence>
<dbReference type="GO" id="GO:0008540">
    <property type="term" value="C:proteasome regulatory particle, base subcomplex"/>
    <property type="evidence" value="ECO:0007669"/>
    <property type="project" value="EnsemblFungi"/>
</dbReference>
<dbReference type="GO" id="GO:0005829">
    <property type="term" value="C:cytosol"/>
    <property type="evidence" value="ECO:0007669"/>
    <property type="project" value="TreeGrafter"/>
</dbReference>
<protein>
    <recommendedName>
        <fullName evidence="4">VWFA domain-containing protein</fullName>
    </recommendedName>
</protein>
<evidence type="ECO:0000259" key="4">
    <source>
        <dbReference type="PROSITE" id="PS50234"/>
    </source>
</evidence>
<feature type="region of interest" description="Disordered" evidence="3">
    <location>
        <begin position="222"/>
        <end position="271"/>
    </location>
</feature>
<dbReference type="GO" id="GO:0005634">
    <property type="term" value="C:nucleus"/>
    <property type="evidence" value="ECO:0007669"/>
    <property type="project" value="TreeGrafter"/>
</dbReference>
<evidence type="ECO:0000256" key="1">
    <source>
        <dbReference type="ARBA" id="ARBA00005574"/>
    </source>
</evidence>
<evidence type="ECO:0000256" key="3">
    <source>
        <dbReference type="SAM" id="MobiDB-lite"/>
    </source>
</evidence>
<reference evidence="5" key="2">
    <citation type="submission" date="2014-02" db="EMBL/GenBank/DDBJ databases">
        <title>Complete DNA sequence of /Kuraishia capsulata/ illustrates novel genomic features among budding yeasts (/Saccharomycotina/).</title>
        <authorList>
            <person name="Morales L."/>
            <person name="Noel B."/>
            <person name="Porcel B."/>
            <person name="Marcet-Houben M."/>
            <person name="Hullo M-F."/>
            <person name="Sacerdot C."/>
            <person name="Tekaia F."/>
            <person name="Leh-Louis V."/>
            <person name="Despons L."/>
            <person name="Khanna V."/>
            <person name="Aury J-M."/>
            <person name="Barbe V."/>
            <person name="Couloux A."/>
            <person name="Labadie K."/>
            <person name="Pelletier E."/>
            <person name="Souciet J-L."/>
            <person name="Boekhout T."/>
            <person name="Gabaldon T."/>
            <person name="Wincker P."/>
            <person name="Dujon B."/>
        </authorList>
    </citation>
    <scope>NUCLEOTIDE SEQUENCE</scope>
    <source>
        <strain evidence="5">CBS 1993</strain>
    </source>
</reference>
<dbReference type="RefSeq" id="XP_022460667.1">
    <property type="nucleotide sequence ID" value="XM_022601419.1"/>
</dbReference>
<dbReference type="PROSITE" id="PS50330">
    <property type="entry name" value="UIM"/>
    <property type="match status" value="1"/>
</dbReference>
<dbReference type="GeneID" id="34522055"/>
<comment type="similarity">
    <text evidence="1">Belongs to the proteasome subunit S5A family.</text>
</comment>
<dbReference type="Pfam" id="PF13519">
    <property type="entry name" value="VWA_2"/>
    <property type="match status" value="1"/>
</dbReference>
<dbReference type="InterPro" id="IPR002035">
    <property type="entry name" value="VWF_A"/>
</dbReference>
<dbReference type="Proteomes" id="UP000019384">
    <property type="component" value="Unassembled WGS sequence"/>
</dbReference>
<dbReference type="HOGENOM" id="CLU_033293_1_0_1"/>
<dbReference type="CDD" id="cd01452">
    <property type="entry name" value="VWA_26S_proteasome_subunit"/>
    <property type="match status" value="1"/>
</dbReference>
<dbReference type="STRING" id="1382522.W6MTU7"/>
<dbReference type="Gene3D" id="1.10.287.3990">
    <property type="match status" value="1"/>
</dbReference>
<dbReference type="SUPFAM" id="SSF53300">
    <property type="entry name" value="vWA-like"/>
    <property type="match status" value="1"/>
</dbReference>
<keyword evidence="6" id="KW-1185">Reference proteome</keyword>
<proteinExistence type="inferred from homology"/>